<reference evidence="2" key="1">
    <citation type="submission" date="2017-02" db="UniProtKB">
        <authorList>
            <consortium name="WormBaseParasite"/>
        </authorList>
    </citation>
    <scope>IDENTIFICATION</scope>
</reference>
<name>A0A0M3IJ90_ASCLU</name>
<dbReference type="WBParaSite" id="ALUE_0001869001-mRNA-1">
    <property type="protein sequence ID" value="ALUE_0001869001-mRNA-1"/>
    <property type="gene ID" value="ALUE_0001869001"/>
</dbReference>
<keyword evidence="1" id="KW-1185">Reference proteome</keyword>
<evidence type="ECO:0000313" key="1">
    <source>
        <dbReference type="Proteomes" id="UP000036681"/>
    </source>
</evidence>
<evidence type="ECO:0000313" key="2">
    <source>
        <dbReference type="WBParaSite" id="ALUE_0001869001-mRNA-1"/>
    </source>
</evidence>
<dbReference type="Proteomes" id="UP000036681">
    <property type="component" value="Unplaced"/>
</dbReference>
<proteinExistence type="predicted"/>
<accession>A0A0M3IJ90</accession>
<dbReference type="AlphaFoldDB" id="A0A0M3IJ90"/>
<organism evidence="1 2">
    <name type="scientific">Ascaris lumbricoides</name>
    <name type="common">Giant roundworm</name>
    <dbReference type="NCBI Taxonomy" id="6252"/>
    <lineage>
        <taxon>Eukaryota</taxon>
        <taxon>Metazoa</taxon>
        <taxon>Ecdysozoa</taxon>
        <taxon>Nematoda</taxon>
        <taxon>Chromadorea</taxon>
        <taxon>Rhabditida</taxon>
        <taxon>Spirurina</taxon>
        <taxon>Ascaridomorpha</taxon>
        <taxon>Ascaridoidea</taxon>
        <taxon>Ascarididae</taxon>
        <taxon>Ascaris</taxon>
    </lineage>
</organism>
<sequence length="84" mass="9895">MKSDWNVVMDFFRKRENISSNDPAKYSNQSMIFLQRGIFIDRVIFVVNDSFKNLIFGKLKGISKKNVHKIICINLSIFFFSILQ</sequence>
<protein>
    <submittedName>
        <fullName evidence="2">Transposase</fullName>
    </submittedName>
</protein>